<feature type="non-terminal residue" evidence="1">
    <location>
        <position position="1"/>
    </location>
</feature>
<protein>
    <submittedName>
        <fullName evidence="1">Uncharacterized protein</fullName>
    </submittedName>
</protein>
<dbReference type="AlphaFoldDB" id="A0A6S6SDL9"/>
<reference evidence="1" key="1">
    <citation type="submission" date="2020-01" db="EMBL/GenBank/DDBJ databases">
        <authorList>
            <person name="Meier V. D."/>
            <person name="Meier V D."/>
        </authorList>
    </citation>
    <scope>NUCLEOTIDE SEQUENCE</scope>
    <source>
        <strain evidence="1">HLG_WM_MAG_10</strain>
    </source>
</reference>
<organism evidence="1">
    <name type="scientific">uncultured Aureispira sp</name>
    <dbReference type="NCBI Taxonomy" id="1331704"/>
    <lineage>
        <taxon>Bacteria</taxon>
        <taxon>Pseudomonadati</taxon>
        <taxon>Bacteroidota</taxon>
        <taxon>Saprospiria</taxon>
        <taxon>Saprospirales</taxon>
        <taxon>Saprospiraceae</taxon>
        <taxon>Aureispira</taxon>
        <taxon>environmental samples</taxon>
    </lineage>
</organism>
<name>A0A6S6SDL9_9BACT</name>
<evidence type="ECO:0000313" key="1">
    <source>
        <dbReference type="EMBL" id="CAA6803457.1"/>
    </source>
</evidence>
<dbReference type="EMBL" id="CACVAQ010000086">
    <property type="protein sequence ID" value="CAA6803457.1"/>
    <property type="molecule type" value="Genomic_DNA"/>
</dbReference>
<gene>
    <name evidence="1" type="ORF">HELGO_WM32662</name>
</gene>
<accession>A0A6S6SDL9</accession>
<proteinExistence type="predicted"/>
<sequence length="30" mass="3516">QANSTSLDTKITQALELIYTKKSLNRERHR</sequence>